<gene>
    <name evidence="2" type="ORF">HRJ34_11185</name>
</gene>
<reference evidence="2" key="1">
    <citation type="submission" date="2020-07" db="EMBL/GenBank/DDBJ databases">
        <authorList>
            <person name="Camacho E."/>
        </authorList>
    </citation>
    <scope>NUCLEOTIDE SEQUENCE</scope>
    <source>
        <strain evidence="2">MPO218</strain>
    </source>
</reference>
<dbReference type="Proteomes" id="UP000664914">
    <property type="component" value="Chromosome"/>
</dbReference>
<accession>A0A975HG21</accession>
<evidence type="ECO:0000313" key="3">
    <source>
        <dbReference type="Proteomes" id="UP000664914"/>
    </source>
</evidence>
<feature type="signal peptide" evidence="1">
    <location>
        <begin position="1"/>
        <end position="26"/>
    </location>
</feature>
<evidence type="ECO:0000313" key="2">
    <source>
        <dbReference type="EMBL" id="QTH24015.1"/>
    </source>
</evidence>
<feature type="chain" id="PRO_5038000937" evidence="1">
    <location>
        <begin position="27"/>
        <end position="101"/>
    </location>
</feature>
<protein>
    <submittedName>
        <fullName evidence="2">Uncharacterized protein</fullName>
    </submittedName>
</protein>
<dbReference type="AlphaFoldDB" id="A0A975HG21"/>
<reference evidence="2" key="2">
    <citation type="submission" date="2021-04" db="EMBL/GenBank/DDBJ databases">
        <title>Isolation and genomic analysis of the ibuprofen-degrading bacterium Sphingomonas strain MPO218.</title>
        <authorList>
            <person name="Aulestia M."/>
            <person name="Flores A."/>
            <person name="Mangas E.L."/>
            <person name="Perez-Pulido A.J."/>
            <person name="Santero E."/>
            <person name="Camacho E.M."/>
        </authorList>
    </citation>
    <scope>NUCLEOTIDE SEQUENCE</scope>
    <source>
        <strain evidence="2">MPO218</strain>
    </source>
</reference>
<keyword evidence="1" id="KW-0732">Signal</keyword>
<organism evidence="2 3">
    <name type="scientific">Rhizorhabdus wittichii</name>
    <dbReference type="NCBI Taxonomy" id="160791"/>
    <lineage>
        <taxon>Bacteria</taxon>
        <taxon>Pseudomonadati</taxon>
        <taxon>Pseudomonadota</taxon>
        <taxon>Alphaproteobacteria</taxon>
        <taxon>Sphingomonadales</taxon>
        <taxon>Sphingomonadaceae</taxon>
        <taxon>Rhizorhabdus</taxon>
    </lineage>
</organism>
<sequence length="101" mass="11484">MTRPLLVLSSLALLAAMIAIPGAARAQPEDAEHRADRLRTIELNRRAQAAVDRRDRSNADIRATNRRAQERYERERAEWRRRVEACRAGDDDACAPYADGR</sequence>
<evidence type="ECO:0000256" key="1">
    <source>
        <dbReference type="SAM" id="SignalP"/>
    </source>
</evidence>
<dbReference type="RefSeq" id="WP_208634135.1">
    <property type="nucleotide sequence ID" value="NZ_CP059319.1"/>
</dbReference>
<dbReference type="EMBL" id="CP059319">
    <property type="protein sequence ID" value="QTH24015.1"/>
    <property type="molecule type" value="Genomic_DNA"/>
</dbReference>
<name>A0A975HG21_9SPHN</name>
<proteinExistence type="predicted"/>